<dbReference type="EMBL" id="MDBO01000036">
    <property type="protein sequence ID" value="PMP14014.1"/>
    <property type="molecule type" value="Genomic_DNA"/>
</dbReference>
<dbReference type="Proteomes" id="UP000235611">
    <property type="component" value="Unassembled WGS sequence"/>
</dbReference>
<name>A0AAP8SYE8_9VIBR</name>
<proteinExistence type="predicted"/>
<organism evidence="2 3">
    <name type="scientific">Vibrio breoganii</name>
    <dbReference type="NCBI Taxonomy" id="553239"/>
    <lineage>
        <taxon>Bacteria</taxon>
        <taxon>Pseudomonadati</taxon>
        <taxon>Pseudomonadota</taxon>
        <taxon>Gammaproteobacteria</taxon>
        <taxon>Vibrionales</taxon>
        <taxon>Vibrionaceae</taxon>
        <taxon>Vibrio</taxon>
    </lineage>
</organism>
<evidence type="ECO:0000313" key="2">
    <source>
        <dbReference type="EMBL" id="PMP14014.1"/>
    </source>
</evidence>
<protein>
    <submittedName>
        <fullName evidence="2">Type IV conjugative transfer system protein TraV</fullName>
    </submittedName>
</protein>
<dbReference type="PROSITE" id="PS51257">
    <property type="entry name" value="PROKAR_LIPOPROTEIN"/>
    <property type="match status" value="1"/>
</dbReference>
<dbReference type="InterPro" id="IPR014118">
    <property type="entry name" value="T4SS_TraV"/>
</dbReference>
<evidence type="ECO:0000313" key="3">
    <source>
        <dbReference type="Proteomes" id="UP000235611"/>
    </source>
</evidence>
<gene>
    <name evidence="2" type="ORF">BCS93_04290</name>
</gene>
<sequence>MAIKNFLLFLPLSVAVLTGCTVGQSEFNCSAGDENALCASTRTIYKATDGEIQENETITYVKDGEVQQITLSELNEIKGLGVSVNHDVAEDGSISETQKPMIKSKVAVPFSFSYDGQVLRKDVRVLRIWVAPWVDKSDDLHLSTLVYTDIEKRKWEVGTVDEQAPKIVKPHLKKPVTAQGSKQQVTTK</sequence>
<dbReference type="Pfam" id="PF09676">
    <property type="entry name" value="TraV"/>
    <property type="match status" value="1"/>
</dbReference>
<comment type="caution">
    <text evidence="2">The sequence shown here is derived from an EMBL/GenBank/DDBJ whole genome shotgun (WGS) entry which is preliminary data.</text>
</comment>
<reference evidence="3" key="1">
    <citation type="submission" date="2016-07" db="EMBL/GenBank/DDBJ databases">
        <title>Nontailed viruses are major unrecognized killers of bacteria in the ocean.</title>
        <authorList>
            <person name="Kauffman K."/>
            <person name="Hussain F."/>
            <person name="Yang J."/>
            <person name="Arevalo P."/>
            <person name="Brown J."/>
            <person name="Cutler M."/>
            <person name="Kelly L."/>
            <person name="Polz M.F."/>
        </authorList>
    </citation>
    <scope>NUCLEOTIDE SEQUENCE [LARGE SCALE GENOMIC DNA]</scope>
    <source>
        <strain evidence="3">10N.222.49.A5</strain>
    </source>
</reference>
<dbReference type="RefSeq" id="WP_102460307.1">
    <property type="nucleotide sequence ID" value="NZ_MCXS01000025.1"/>
</dbReference>
<dbReference type="NCBIfam" id="TIGR02747">
    <property type="entry name" value="TraV"/>
    <property type="match status" value="1"/>
</dbReference>
<feature type="signal peptide" evidence="1">
    <location>
        <begin position="1"/>
        <end position="17"/>
    </location>
</feature>
<evidence type="ECO:0000256" key="1">
    <source>
        <dbReference type="SAM" id="SignalP"/>
    </source>
</evidence>
<keyword evidence="1" id="KW-0732">Signal</keyword>
<accession>A0AAP8SYE8</accession>
<dbReference type="AlphaFoldDB" id="A0AAP8SYE8"/>
<feature type="chain" id="PRO_5042819948" evidence="1">
    <location>
        <begin position="18"/>
        <end position="188"/>
    </location>
</feature>